<dbReference type="RefSeq" id="WP_205212977.1">
    <property type="nucleotide sequence ID" value="NZ_JAFFZP010000004.1"/>
</dbReference>
<evidence type="ECO:0000256" key="7">
    <source>
        <dbReference type="ARBA" id="ARBA00022927"/>
    </source>
</evidence>
<comment type="function">
    <text evidence="11">Part of the Sec protein translocase complex. Interacts with the SecYEG preprotein conducting channel. Has a central role in coupling the hydrolysis of ATP to the transfer of proteins into and across the cell membrane, serving both as a receptor for the preprotein-SecB complex and as an ATP-driven molecular motor driving the stepwise translocation of polypeptide chains across the membrane.</text>
</comment>
<comment type="subcellular location">
    <subcellularLocation>
        <location evidence="11">Cell membrane</location>
        <topology evidence="11">Peripheral membrane protein</topology>
        <orientation evidence="11">Cytoplasmic side</orientation>
    </subcellularLocation>
    <subcellularLocation>
        <location evidence="11">Cytoplasm</location>
    </subcellularLocation>
    <text evidence="11">Distribution is 50-50.</text>
</comment>
<dbReference type="HAMAP" id="MF_01382">
    <property type="entry name" value="SecA"/>
    <property type="match status" value="1"/>
</dbReference>
<dbReference type="InterPro" id="IPR011115">
    <property type="entry name" value="SecA_DEAD"/>
</dbReference>
<evidence type="ECO:0000259" key="12">
    <source>
        <dbReference type="PROSITE" id="PS51192"/>
    </source>
</evidence>
<organism evidence="15 16">
    <name type="scientific">Amphritea pacifica</name>
    <dbReference type="NCBI Taxonomy" id="2811233"/>
    <lineage>
        <taxon>Bacteria</taxon>
        <taxon>Pseudomonadati</taxon>
        <taxon>Pseudomonadota</taxon>
        <taxon>Gammaproteobacteria</taxon>
        <taxon>Oceanospirillales</taxon>
        <taxon>Oceanospirillaceae</taxon>
        <taxon>Amphritea</taxon>
    </lineage>
</organism>
<dbReference type="EC" id="7.4.2.8" evidence="11"/>
<protein>
    <recommendedName>
        <fullName evidence="11">Protein translocase subunit SecA</fullName>
        <ecNumber evidence="11">7.4.2.8</ecNumber>
    </recommendedName>
</protein>
<dbReference type="PANTHER" id="PTHR30612">
    <property type="entry name" value="SECA INNER MEMBRANE COMPONENT OF SEC PROTEIN SECRETION SYSTEM"/>
    <property type="match status" value="1"/>
</dbReference>
<dbReference type="SMART" id="SM00957">
    <property type="entry name" value="SecA_DEAD"/>
    <property type="match status" value="1"/>
</dbReference>
<comment type="subunit">
    <text evidence="11">Monomer and homodimer. Part of the essential Sec protein translocation apparatus which comprises SecA, SecYEG and auxiliary proteins SecDF-YajC and YidC.</text>
</comment>
<name>A0ABS2W4B4_9GAMM</name>
<proteinExistence type="inferred from homology"/>
<dbReference type="CDD" id="cd17928">
    <property type="entry name" value="DEXDc_SecA"/>
    <property type="match status" value="1"/>
</dbReference>
<dbReference type="InterPro" id="IPR036670">
    <property type="entry name" value="SecA_X-link_sf"/>
</dbReference>
<keyword evidence="16" id="KW-1185">Reference proteome</keyword>
<dbReference type="PANTHER" id="PTHR30612:SF0">
    <property type="entry name" value="CHLOROPLAST PROTEIN-TRANSPORTING ATPASE"/>
    <property type="match status" value="1"/>
</dbReference>
<dbReference type="Gene3D" id="3.40.50.300">
    <property type="entry name" value="P-loop containing nucleotide triphosphate hydrolases"/>
    <property type="match status" value="2"/>
</dbReference>
<keyword evidence="3 11" id="KW-0963">Cytoplasm</keyword>
<dbReference type="InterPro" id="IPR000185">
    <property type="entry name" value="SecA"/>
</dbReference>
<keyword evidence="8 11" id="KW-1278">Translocase</keyword>
<dbReference type="PROSITE" id="PS51194">
    <property type="entry name" value="HELICASE_CTER"/>
    <property type="match status" value="1"/>
</dbReference>
<dbReference type="InterPro" id="IPR011130">
    <property type="entry name" value="SecA_preprotein_X-link_dom"/>
</dbReference>
<dbReference type="Proteomes" id="UP000760472">
    <property type="component" value="Unassembled WGS sequence"/>
</dbReference>
<dbReference type="Pfam" id="PF21090">
    <property type="entry name" value="P-loop_SecA"/>
    <property type="match status" value="1"/>
</dbReference>
<feature type="binding site" evidence="11">
    <location>
        <begin position="132"/>
        <end position="136"/>
    </location>
    <ligand>
        <name>ATP</name>
        <dbReference type="ChEBI" id="CHEBI:30616"/>
    </ligand>
</feature>
<evidence type="ECO:0000313" key="15">
    <source>
        <dbReference type="EMBL" id="MBN0986544.1"/>
    </source>
</evidence>
<dbReference type="PROSITE" id="PS01312">
    <property type="entry name" value="SECA"/>
    <property type="match status" value="1"/>
</dbReference>
<feature type="domain" description="Helicase ATP-binding" evidence="12">
    <location>
        <begin position="116"/>
        <end position="291"/>
    </location>
</feature>
<feature type="binding site" evidence="11">
    <location>
        <position position="540"/>
    </location>
    <ligand>
        <name>ATP</name>
        <dbReference type="ChEBI" id="CHEBI:30616"/>
    </ligand>
</feature>
<evidence type="ECO:0000256" key="5">
    <source>
        <dbReference type="ARBA" id="ARBA00022741"/>
    </source>
</evidence>
<gene>
    <name evidence="11" type="primary">secA</name>
    <name evidence="15" type="ORF">JW498_04150</name>
</gene>
<dbReference type="CDD" id="cd18803">
    <property type="entry name" value="SF2_C_secA"/>
    <property type="match status" value="1"/>
</dbReference>
<dbReference type="EMBL" id="JAFFZP010000004">
    <property type="protein sequence ID" value="MBN0986544.1"/>
    <property type="molecule type" value="Genomic_DNA"/>
</dbReference>
<dbReference type="SUPFAM" id="SSF52540">
    <property type="entry name" value="P-loop containing nucleoside triphosphate hydrolases"/>
    <property type="match status" value="2"/>
</dbReference>
<reference evidence="15 16" key="1">
    <citation type="submission" date="2021-02" db="EMBL/GenBank/DDBJ databases">
        <title>A novel species of genus Amphritea isolated from a fishpond in China.</title>
        <authorList>
            <person name="Lu H."/>
        </authorList>
    </citation>
    <scope>NUCLEOTIDE SEQUENCE [LARGE SCALE GENOMIC DNA]</scope>
    <source>
        <strain evidence="15 16">RP18W</strain>
    </source>
</reference>
<dbReference type="Gene3D" id="3.90.1440.10">
    <property type="entry name" value="SecA, preprotein cross-linking domain"/>
    <property type="match status" value="1"/>
</dbReference>
<dbReference type="InterPro" id="IPR020937">
    <property type="entry name" value="SecA_CS"/>
</dbReference>
<dbReference type="InterPro" id="IPR027417">
    <property type="entry name" value="P-loop_NTPase"/>
</dbReference>
<evidence type="ECO:0000256" key="3">
    <source>
        <dbReference type="ARBA" id="ARBA00022490"/>
    </source>
</evidence>
<keyword evidence="9 11" id="KW-0811">Translocation</keyword>
<dbReference type="InterPro" id="IPR014001">
    <property type="entry name" value="Helicase_ATP-bd"/>
</dbReference>
<comment type="similarity">
    <text evidence="11">Belongs to the SecA family.</text>
</comment>
<dbReference type="SMART" id="SM00958">
    <property type="entry name" value="SecA_PP_bind"/>
    <property type="match status" value="1"/>
</dbReference>
<feature type="domain" description="SecA family profile" evidence="14">
    <location>
        <begin position="30"/>
        <end position="618"/>
    </location>
</feature>
<evidence type="ECO:0000256" key="10">
    <source>
        <dbReference type="ARBA" id="ARBA00023136"/>
    </source>
</evidence>
<evidence type="ECO:0000256" key="8">
    <source>
        <dbReference type="ARBA" id="ARBA00022967"/>
    </source>
</evidence>
<dbReference type="PROSITE" id="PS51196">
    <property type="entry name" value="SECA_MOTOR_DEAD"/>
    <property type="match status" value="1"/>
</dbReference>
<dbReference type="Pfam" id="PF01043">
    <property type="entry name" value="SecA_PP_bind"/>
    <property type="match status" value="1"/>
</dbReference>
<keyword evidence="6 11" id="KW-0067">ATP-binding</keyword>
<keyword evidence="4" id="KW-0997">Cell inner membrane</keyword>
<accession>A0ABS2W4B4</accession>
<evidence type="ECO:0000256" key="9">
    <source>
        <dbReference type="ARBA" id="ARBA00023010"/>
    </source>
</evidence>
<dbReference type="InterPro" id="IPR001650">
    <property type="entry name" value="Helicase_C-like"/>
</dbReference>
<keyword evidence="7 11" id="KW-0653">Protein transport</keyword>
<keyword evidence="2 11" id="KW-1003">Cell membrane</keyword>
<feature type="domain" description="Helicase C-terminal" evidence="13">
    <location>
        <begin position="466"/>
        <end position="638"/>
    </location>
</feature>
<keyword evidence="1 11" id="KW-0813">Transport</keyword>
<evidence type="ECO:0000256" key="6">
    <source>
        <dbReference type="ARBA" id="ARBA00022840"/>
    </source>
</evidence>
<evidence type="ECO:0000256" key="1">
    <source>
        <dbReference type="ARBA" id="ARBA00022448"/>
    </source>
</evidence>
<evidence type="ECO:0000313" key="16">
    <source>
        <dbReference type="Proteomes" id="UP000760472"/>
    </source>
</evidence>
<comment type="catalytic activity">
    <reaction evidence="11">
        <text>ATP + H2O + cellular proteinSide 1 = ADP + phosphate + cellular proteinSide 2.</text>
        <dbReference type="EC" id="7.4.2.8"/>
    </reaction>
</comment>
<evidence type="ECO:0000256" key="11">
    <source>
        <dbReference type="HAMAP-Rule" id="MF_01382"/>
    </source>
</evidence>
<dbReference type="Pfam" id="PF07517">
    <property type="entry name" value="SecA_DEAD"/>
    <property type="match status" value="1"/>
</dbReference>
<keyword evidence="5 11" id="KW-0547">Nucleotide-binding</keyword>
<dbReference type="InterPro" id="IPR014018">
    <property type="entry name" value="SecA_motor_DEAD"/>
</dbReference>
<dbReference type="SUPFAM" id="SSF81767">
    <property type="entry name" value="Pre-protein crosslinking domain of SecA"/>
    <property type="match status" value="1"/>
</dbReference>
<evidence type="ECO:0000259" key="13">
    <source>
        <dbReference type="PROSITE" id="PS51194"/>
    </source>
</evidence>
<keyword evidence="10 11" id="KW-0472">Membrane</keyword>
<feature type="binding site" evidence="11">
    <location>
        <position position="114"/>
    </location>
    <ligand>
        <name>ATP</name>
        <dbReference type="ChEBI" id="CHEBI:30616"/>
    </ligand>
</feature>
<dbReference type="InterPro" id="IPR044722">
    <property type="entry name" value="SecA_SF2_C"/>
</dbReference>
<evidence type="ECO:0000256" key="2">
    <source>
        <dbReference type="ARBA" id="ARBA00022475"/>
    </source>
</evidence>
<dbReference type="PRINTS" id="PR00906">
    <property type="entry name" value="SECA"/>
</dbReference>
<dbReference type="PROSITE" id="PS51192">
    <property type="entry name" value="HELICASE_ATP_BIND_1"/>
    <property type="match status" value="1"/>
</dbReference>
<evidence type="ECO:0000259" key="14">
    <source>
        <dbReference type="PROSITE" id="PS51196"/>
    </source>
</evidence>
<sequence>MSRSAGHAPADYRHRPERPVVQLDWLERLQRRVVGRLELHPWRLKLRQKRFLAAVRRHSQPLGTQADSALLQRARELGTRMRQQGFNDPLLAEQFAIIREISGRVLGMRHFDSQLTGGWIMVQGRIAEMKTGEGKTLTAVLPVIAVALAGFPVHVITVNDYLTARDAEEMAPLYRWFGLSLGVVTHEVDPVGRRAAYQSDIVYITGKELVFDYLRDQMKLTHQHPLRMQVAALKSTRVEAQLQLRGLHFALVDEADSVLIDESRTPLIISGVQGNEEEQRFIETGWRLSFELQQDHDFLVDRERRHIDLTEAGRNNLQRLSETLGPLWKGAIRREEIIHKALLARFIYLLDKDYLVREGKIELIDPLSGRVMEGRSWEKGLHQMVELKEECELTQQRVTLARISYQNFFRRYLHLSGMTGTAWEVKDELWRVYGLAVSRVKPNRREQRKELGARVFATDQERWQAVVEHSRRQVEQGRAVLIGTASVSASETASASLKQAGLAHYLLSAKQDKQEAEIVAAAGQPGRITVATNMAGRGTDIKLAPEVKQAGGLHVILTEHYESSRVDRQLAGRCARQGDPGSFEMLLSLEDQPLRSLRGKSLMPTCRSLGLASRAGQQAARNLLRAEQQFVERQNYLARQSTLEYDHKQKDLLAFAGSVD</sequence>
<comment type="caution">
    <text evidence="15">The sequence shown here is derived from an EMBL/GenBank/DDBJ whole genome shotgun (WGS) entry which is preliminary data.</text>
</comment>
<evidence type="ECO:0000256" key="4">
    <source>
        <dbReference type="ARBA" id="ARBA00022519"/>
    </source>
</evidence>